<dbReference type="Proteomes" id="UP001219525">
    <property type="component" value="Unassembled WGS sequence"/>
</dbReference>
<name>A0AAD6VTI2_9AGAR</name>
<dbReference type="EMBL" id="JARJCW010000008">
    <property type="protein sequence ID" value="KAJ7221565.1"/>
    <property type="molecule type" value="Genomic_DNA"/>
</dbReference>
<reference evidence="1" key="1">
    <citation type="submission" date="2023-03" db="EMBL/GenBank/DDBJ databases">
        <title>Massive genome expansion in bonnet fungi (Mycena s.s.) driven by repeated elements and novel gene families across ecological guilds.</title>
        <authorList>
            <consortium name="Lawrence Berkeley National Laboratory"/>
            <person name="Harder C.B."/>
            <person name="Miyauchi S."/>
            <person name="Viragh M."/>
            <person name="Kuo A."/>
            <person name="Thoen E."/>
            <person name="Andreopoulos B."/>
            <person name="Lu D."/>
            <person name="Skrede I."/>
            <person name="Drula E."/>
            <person name="Henrissat B."/>
            <person name="Morin E."/>
            <person name="Kohler A."/>
            <person name="Barry K."/>
            <person name="LaButti K."/>
            <person name="Morin E."/>
            <person name="Salamov A."/>
            <person name="Lipzen A."/>
            <person name="Mereny Z."/>
            <person name="Hegedus B."/>
            <person name="Baldrian P."/>
            <person name="Stursova M."/>
            <person name="Weitz H."/>
            <person name="Taylor A."/>
            <person name="Grigoriev I.V."/>
            <person name="Nagy L.G."/>
            <person name="Martin F."/>
            <person name="Kauserud H."/>
        </authorList>
    </citation>
    <scope>NUCLEOTIDE SEQUENCE</scope>
    <source>
        <strain evidence="1">9144</strain>
    </source>
</reference>
<accession>A0AAD6VTI2</accession>
<feature type="non-terminal residue" evidence="1">
    <location>
        <position position="131"/>
    </location>
</feature>
<dbReference type="AlphaFoldDB" id="A0AAD6VTI2"/>
<protein>
    <submittedName>
        <fullName evidence="1">Uncharacterized protein</fullName>
    </submittedName>
</protein>
<sequence length="131" mass="14327">LVSSVRKSLLSDPRVPSYTEDDTSFRGVPSKFATMTLLSSKRFGFPLQVLLLRRAREFSNWYSSVELPAGTRDALCVNIAAPAGTVLRLLESLDSQFRRALQMYVLAGLLREPGCSGGLIAGAILPEDHTL</sequence>
<evidence type="ECO:0000313" key="2">
    <source>
        <dbReference type="Proteomes" id="UP001219525"/>
    </source>
</evidence>
<proteinExistence type="predicted"/>
<evidence type="ECO:0000313" key="1">
    <source>
        <dbReference type="EMBL" id="KAJ7221565.1"/>
    </source>
</evidence>
<organism evidence="1 2">
    <name type="scientific">Mycena pura</name>
    <dbReference type="NCBI Taxonomy" id="153505"/>
    <lineage>
        <taxon>Eukaryota</taxon>
        <taxon>Fungi</taxon>
        <taxon>Dikarya</taxon>
        <taxon>Basidiomycota</taxon>
        <taxon>Agaricomycotina</taxon>
        <taxon>Agaricomycetes</taxon>
        <taxon>Agaricomycetidae</taxon>
        <taxon>Agaricales</taxon>
        <taxon>Marasmiineae</taxon>
        <taxon>Mycenaceae</taxon>
        <taxon>Mycena</taxon>
    </lineage>
</organism>
<keyword evidence="2" id="KW-1185">Reference proteome</keyword>
<feature type="non-terminal residue" evidence="1">
    <location>
        <position position="1"/>
    </location>
</feature>
<gene>
    <name evidence="1" type="ORF">GGX14DRAFT_335752</name>
</gene>
<comment type="caution">
    <text evidence="1">The sequence shown here is derived from an EMBL/GenBank/DDBJ whole genome shotgun (WGS) entry which is preliminary data.</text>
</comment>